<feature type="transmembrane region" description="Helical" evidence="6">
    <location>
        <begin position="6"/>
        <end position="34"/>
    </location>
</feature>
<dbReference type="Pfam" id="PF03547">
    <property type="entry name" value="Mem_trans"/>
    <property type="match status" value="1"/>
</dbReference>
<evidence type="ECO:0000256" key="3">
    <source>
        <dbReference type="ARBA" id="ARBA00022989"/>
    </source>
</evidence>
<comment type="subcellular location">
    <subcellularLocation>
        <location evidence="1">Membrane</location>
        <topology evidence="1">Multi-pass membrane protein</topology>
    </subcellularLocation>
</comment>
<organism evidence="7 8">
    <name type="scientific">Rhypophila decipiens</name>
    <dbReference type="NCBI Taxonomy" id="261697"/>
    <lineage>
        <taxon>Eukaryota</taxon>
        <taxon>Fungi</taxon>
        <taxon>Dikarya</taxon>
        <taxon>Ascomycota</taxon>
        <taxon>Pezizomycotina</taxon>
        <taxon>Sordariomycetes</taxon>
        <taxon>Sordariomycetidae</taxon>
        <taxon>Sordariales</taxon>
        <taxon>Naviculisporaceae</taxon>
        <taxon>Rhypophila</taxon>
    </lineage>
</organism>
<dbReference type="PANTHER" id="PTHR31794">
    <property type="entry name" value="AUXIN EFFLUX TRANSPORTER FAMILY PROTEIN (EUROFUNG)"/>
    <property type="match status" value="1"/>
</dbReference>
<proteinExistence type="predicted"/>
<dbReference type="GO" id="GO:0005783">
    <property type="term" value="C:endoplasmic reticulum"/>
    <property type="evidence" value="ECO:0007669"/>
    <property type="project" value="TreeGrafter"/>
</dbReference>
<gene>
    <name evidence="7" type="ORF">QBC37DRAFT_347896</name>
</gene>
<evidence type="ECO:0000313" key="7">
    <source>
        <dbReference type="EMBL" id="KAK4211465.1"/>
    </source>
</evidence>
<evidence type="ECO:0000256" key="2">
    <source>
        <dbReference type="ARBA" id="ARBA00022692"/>
    </source>
</evidence>
<evidence type="ECO:0000256" key="6">
    <source>
        <dbReference type="SAM" id="Phobius"/>
    </source>
</evidence>
<evidence type="ECO:0000313" key="8">
    <source>
        <dbReference type="Proteomes" id="UP001301769"/>
    </source>
</evidence>
<evidence type="ECO:0000256" key="4">
    <source>
        <dbReference type="ARBA" id="ARBA00023136"/>
    </source>
</evidence>
<dbReference type="GO" id="GO:0055085">
    <property type="term" value="P:transmembrane transport"/>
    <property type="evidence" value="ECO:0007669"/>
    <property type="project" value="InterPro"/>
</dbReference>
<accession>A0AAN7B808</accession>
<evidence type="ECO:0000256" key="1">
    <source>
        <dbReference type="ARBA" id="ARBA00004141"/>
    </source>
</evidence>
<feature type="region of interest" description="Disordered" evidence="5">
    <location>
        <begin position="204"/>
        <end position="235"/>
    </location>
</feature>
<protein>
    <submittedName>
        <fullName evidence="7">Auxin efflux carrier</fullName>
    </submittedName>
</protein>
<feature type="transmembrane region" description="Helical" evidence="6">
    <location>
        <begin position="360"/>
        <end position="382"/>
    </location>
</feature>
<dbReference type="InterPro" id="IPR004776">
    <property type="entry name" value="Mem_transp_PIN-like"/>
</dbReference>
<keyword evidence="3 6" id="KW-1133">Transmembrane helix</keyword>
<keyword evidence="4 6" id="KW-0472">Membrane</keyword>
<feature type="transmembrane region" description="Helical" evidence="6">
    <location>
        <begin position="427"/>
        <end position="450"/>
    </location>
</feature>
<feature type="compositionally biased region" description="Acidic residues" evidence="5">
    <location>
        <begin position="219"/>
        <end position="231"/>
    </location>
</feature>
<name>A0AAN7B808_9PEZI</name>
<reference evidence="7" key="2">
    <citation type="submission" date="2023-05" db="EMBL/GenBank/DDBJ databases">
        <authorList>
            <consortium name="Lawrence Berkeley National Laboratory"/>
            <person name="Steindorff A."/>
            <person name="Hensen N."/>
            <person name="Bonometti L."/>
            <person name="Westerberg I."/>
            <person name="Brannstrom I.O."/>
            <person name="Guillou S."/>
            <person name="Cros-Aarteil S."/>
            <person name="Calhoun S."/>
            <person name="Haridas S."/>
            <person name="Kuo A."/>
            <person name="Mondo S."/>
            <person name="Pangilinan J."/>
            <person name="Riley R."/>
            <person name="Labutti K."/>
            <person name="Andreopoulos B."/>
            <person name="Lipzen A."/>
            <person name="Chen C."/>
            <person name="Yanf M."/>
            <person name="Daum C."/>
            <person name="Ng V."/>
            <person name="Clum A."/>
            <person name="Ohm R."/>
            <person name="Martin F."/>
            <person name="Silar P."/>
            <person name="Natvig D."/>
            <person name="Lalanne C."/>
            <person name="Gautier V."/>
            <person name="Ament-Velasquez S.L."/>
            <person name="Kruys A."/>
            <person name="Hutchinson M.I."/>
            <person name="Powell A.J."/>
            <person name="Barry K."/>
            <person name="Miller A.N."/>
            <person name="Grigoriev I.V."/>
            <person name="Debuchy R."/>
            <person name="Gladieux P."/>
            <person name="Thoren M.H."/>
            <person name="Johannesson H."/>
        </authorList>
    </citation>
    <scope>NUCLEOTIDE SEQUENCE</scope>
    <source>
        <strain evidence="7">PSN293</strain>
    </source>
</reference>
<dbReference type="EMBL" id="MU858148">
    <property type="protein sequence ID" value="KAK4211465.1"/>
    <property type="molecule type" value="Genomic_DNA"/>
</dbReference>
<feature type="transmembrane region" description="Helical" evidence="6">
    <location>
        <begin position="76"/>
        <end position="94"/>
    </location>
</feature>
<keyword evidence="8" id="KW-1185">Reference proteome</keyword>
<reference evidence="7" key="1">
    <citation type="journal article" date="2023" name="Mol. Phylogenet. Evol.">
        <title>Genome-scale phylogeny and comparative genomics of the fungal order Sordariales.</title>
        <authorList>
            <person name="Hensen N."/>
            <person name="Bonometti L."/>
            <person name="Westerberg I."/>
            <person name="Brannstrom I.O."/>
            <person name="Guillou S."/>
            <person name="Cros-Aarteil S."/>
            <person name="Calhoun S."/>
            <person name="Haridas S."/>
            <person name="Kuo A."/>
            <person name="Mondo S."/>
            <person name="Pangilinan J."/>
            <person name="Riley R."/>
            <person name="LaButti K."/>
            <person name="Andreopoulos B."/>
            <person name="Lipzen A."/>
            <person name="Chen C."/>
            <person name="Yan M."/>
            <person name="Daum C."/>
            <person name="Ng V."/>
            <person name="Clum A."/>
            <person name="Steindorff A."/>
            <person name="Ohm R.A."/>
            <person name="Martin F."/>
            <person name="Silar P."/>
            <person name="Natvig D.O."/>
            <person name="Lalanne C."/>
            <person name="Gautier V."/>
            <person name="Ament-Velasquez S.L."/>
            <person name="Kruys A."/>
            <person name="Hutchinson M.I."/>
            <person name="Powell A.J."/>
            <person name="Barry K."/>
            <person name="Miller A.N."/>
            <person name="Grigoriev I.V."/>
            <person name="Debuchy R."/>
            <person name="Gladieux P."/>
            <person name="Hiltunen Thoren M."/>
            <person name="Johannesson H."/>
        </authorList>
    </citation>
    <scope>NUCLEOTIDE SEQUENCE</scope>
    <source>
        <strain evidence="7">PSN293</strain>
    </source>
</reference>
<evidence type="ECO:0000256" key="5">
    <source>
        <dbReference type="SAM" id="MobiDB-lite"/>
    </source>
</evidence>
<dbReference type="GO" id="GO:0016020">
    <property type="term" value="C:membrane"/>
    <property type="evidence" value="ECO:0007669"/>
    <property type="project" value="UniProtKB-SubCell"/>
</dbReference>
<keyword evidence="2 6" id="KW-0812">Transmembrane</keyword>
<dbReference type="Proteomes" id="UP001301769">
    <property type="component" value="Unassembled WGS sequence"/>
</dbReference>
<dbReference type="AlphaFoldDB" id="A0AAN7B808"/>
<sequence length="462" mass="50193">MSGNTVSSIVVPFLGAIQASISALLTIGVGVAAAQWGLLNNESSKHISRVCVKVFLPFLLIANLGEQLELDTVQLYVPILIWALSYTLLSLLVGKAASYIFKLPPWTIPAVAFNNSTSLPLLLLQSLKTSGILSSLVGENEYESAIERAKSFFLMCAVVSNTLSLGQGGKHLKGFEEDVPDDVIERMKQLANDAGDRAGDVWEAATGDEENGNGRNSDAESDDGEQEEDPSEQTSLLPHRVFSFAKRTNRRINGFGNRMYNSLPKPLQSFVDWISPFLNPALLGAVIGAIIGLTPPLQRLFFNQTDEGGYLNAWLTTPIKNVGELFVTLQVLVVGVKLSLSLRKLKEGHEEAGDVPWRAIVFVTMWRFIILPALAVPFIWALASYSPVLFNDPILWFAMMMMPAGPPAMRLLALADVNNAGEAVKMSVARFLTILYGLTPLIAFTVVGALKAAESAKNMKNA</sequence>
<dbReference type="PANTHER" id="PTHR31794:SF4">
    <property type="entry name" value="AUXIN EFFLUX TRANSPORTER FAMILY PROTEIN (EUROFUNG)"/>
    <property type="match status" value="1"/>
</dbReference>
<comment type="caution">
    <text evidence="7">The sequence shown here is derived from an EMBL/GenBank/DDBJ whole genome shotgun (WGS) entry which is preliminary data.</text>
</comment>